<dbReference type="Pfam" id="PF01804">
    <property type="entry name" value="Penicil_amidase"/>
    <property type="match status" value="1"/>
</dbReference>
<evidence type="ECO:0000256" key="3">
    <source>
        <dbReference type="ARBA" id="ARBA00023145"/>
    </source>
</evidence>
<dbReference type="Proteomes" id="UP000589036">
    <property type="component" value="Unassembled WGS sequence"/>
</dbReference>
<dbReference type="GO" id="GO:0016811">
    <property type="term" value="F:hydrolase activity, acting on carbon-nitrogen (but not peptide) bonds, in linear amides"/>
    <property type="evidence" value="ECO:0007669"/>
    <property type="project" value="InterPro"/>
</dbReference>
<sequence>MARRSQGRAVAAAGVAVACLATGVMAAAPAAAEPDGPDAAELMAAVEDYCGDGCHDILAPGQNGDATLVEILGNQVFGTRPAHSDTQLEAYDDLLHDYEGLTGDRLGDYFLDASFGVAEEDVGRRYSPREDVTVVRDEHHGIPHIYGTTRDGTMYGAGYAAAEDRLFLMDLLRNLGRGELTSFAGGAEGNRALEQSLWRGAPYTEEDKRAQIDRIAASGERGAQALADVDAYLEGVNAYIDRSQRRRDYPGEYVLTGHKDAITQAGEIEHFARTDIVGIAAMVGLLFGGGGGGEVRSALLKAAFQDQYGPEEGERVWRSWRMENDPEAVVTVEGDFPYAQTPQDPVGEALPDPGSVVAYDIVHDETGSARSGATASPLAASAGDGEGDGGAGAGTVEDLPERDRERLAEMAESGDLTAAEGVFNEGVLPADLFEGEPSMSNALVVSGEHTADGNPISVSGPQTGYYSPQLLMVQELQGPGISARGASFPGVSFYVQIGRGADYAWSPTSAGQDITDTFAVELCEPGGGEPTVESRHYRDGADCVPFEELSVANEWEPTVADQTAAGSYTLTALRSKFGLVDSFGTVDGTPMAFATRRSTYLREVDSIIGFQKFNDPGLITSAEEFQQAAMDIGYAFNWHYSDADDIAYVNSGANPVRTEGTNPTMPILADSPAGWSDWDPVTNGADHTPLEQHPNSRNADYYVNWNNKPAAGYTSGYATGSVHRADLLDGRVSALVDEGHAFTPATLVQVMEEAAAVDLRGEQVLPELLDVVESEPIGDPGLAATVADLRAWMESGAQRREPEKGAGAYEHAEAVRVMDAWWPLLVRAQFEPGLGEGLYAQMTGAVQVDESPSGHTGGGGSGGVDQGQAHKGSSFQYGWWSYVDKDLRAVLGEDVAGPLERTYCGGGDLARCRGVLLDSLAAAAATPAEEVYPGDADCEAGDQLCADSIIHSPLGGVAMYRVAWQNRPTYQIVHQFADRRR</sequence>
<evidence type="ECO:0000256" key="5">
    <source>
        <dbReference type="SAM" id="SignalP"/>
    </source>
</evidence>
<dbReference type="Gene3D" id="1.10.439.10">
    <property type="entry name" value="Penicillin Amidohydrolase, domain 1"/>
    <property type="match status" value="1"/>
</dbReference>
<comment type="caution">
    <text evidence="6">The sequence shown here is derived from an EMBL/GenBank/DDBJ whole genome shotgun (WGS) entry which is preliminary data.</text>
</comment>
<dbReference type="Gene3D" id="3.60.20.10">
    <property type="entry name" value="Glutamine Phosphoribosylpyrophosphate, subunit 1, domain 1"/>
    <property type="match status" value="1"/>
</dbReference>
<keyword evidence="2" id="KW-0378">Hydrolase</keyword>
<reference evidence="6 7" key="1">
    <citation type="submission" date="2020-07" db="EMBL/GenBank/DDBJ databases">
        <title>Sequencing the genomes of 1000 actinobacteria strains.</title>
        <authorList>
            <person name="Klenk H.-P."/>
        </authorList>
    </citation>
    <scope>NUCLEOTIDE SEQUENCE [LARGE SCALE GENOMIC DNA]</scope>
    <source>
        <strain evidence="6 7">CXB654</strain>
    </source>
</reference>
<dbReference type="GO" id="GO:0017000">
    <property type="term" value="P:antibiotic biosynthetic process"/>
    <property type="evidence" value="ECO:0007669"/>
    <property type="project" value="InterPro"/>
</dbReference>
<accession>A0A852TW18</accession>
<dbReference type="InterPro" id="IPR029055">
    <property type="entry name" value="Ntn_hydrolases_N"/>
</dbReference>
<evidence type="ECO:0000256" key="4">
    <source>
        <dbReference type="SAM" id="MobiDB-lite"/>
    </source>
</evidence>
<name>A0A852TW18_9ACTN</name>
<evidence type="ECO:0000313" key="6">
    <source>
        <dbReference type="EMBL" id="NYE46264.1"/>
    </source>
</evidence>
<protein>
    <recommendedName>
        <fullName evidence="8">Penicillin acylase</fullName>
    </recommendedName>
</protein>
<proteinExistence type="inferred from homology"/>
<dbReference type="EMBL" id="JACCCC010000001">
    <property type="protein sequence ID" value="NYE46264.1"/>
    <property type="molecule type" value="Genomic_DNA"/>
</dbReference>
<dbReference type="InterPro" id="IPR043146">
    <property type="entry name" value="Penicillin_amidase_N_B-knob"/>
</dbReference>
<dbReference type="InterPro" id="IPR023343">
    <property type="entry name" value="Penicillin_amidase_dom1"/>
</dbReference>
<keyword evidence="7" id="KW-1185">Reference proteome</keyword>
<gene>
    <name evidence="6" type="ORF">HDA32_001384</name>
</gene>
<dbReference type="AlphaFoldDB" id="A0A852TW18"/>
<dbReference type="InterPro" id="IPR002692">
    <property type="entry name" value="S45"/>
</dbReference>
<keyword evidence="5" id="KW-0732">Signal</keyword>
<feature type="signal peptide" evidence="5">
    <location>
        <begin position="1"/>
        <end position="26"/>
    </location>
</feature>
<dbReference type="PROSITE" id="PS51257">
    <property type="entry name" value="PROKAR_LIPOPROTEIN"/>
    <property type="match status" value="1"/>
</dbReference>
<evidence type="ECO:0000256" key="1">
    <source>
        <dbReference type="ARBA" id="ARBA00006586"/>
    </source>
</evidence>
<feature type="region of interest" description="Disordered" evidence="4">
    <location>
        <begin position="367"/>
        <end position="399"/>
    </location>
</feature>
<evidence type="ECO:0000313" key="7">
    <source>
        <dbReference type="Proteomes" id="UP000589036"/>
    </source>
</evidence>
<feature type="chain" id="PRO_5039664045" description="Penicillin acylase" evidence="5">
    <location>
        <begin position="27"/>
        <end position="981"/>
    </location>
</feature>
<dbReference type="RefSeq" id="WP_425566303.1">
    <property type="nucleotide sequence ID" value="NZ_BAAAYY010000013.1"/>
</dbReference>
<dbReference type="InterPro" id="IPR043147">
    <property type="entry name" value="Penicillin_amidase_A-knob"/>
</dbReference>
<evidence type="ECO:0008006" key="8">
    <source>
        <dbReference type="Google" id="ProtNLM"/>
    </source>
</evidence>
<dbReference type="PANTHER" id="PTHR34218:SF4">
    <property type="entry name" value="ACYL-HOMOSERINE LACTONE ACYLASE QUIP"/>
    <property type="match status" value="1"/>
</dbReference>
<organism evidence="6 7">
    <name type="scientific">Spinactinospora alkalitolerans</name>
    <dbReference type="NCBI Taxonomy" id="687207"/>
    <lineage>
        <taxon>Bacteria</taxon>
        <taxon>Bacillati</taxon>
        <taxon>Actinomycetota</taxon>
        <taxon>Actinomycetes</taxon>
        <taxon>Streptosporangiales</taxon>
        <taxon>Nocardiopsidaceae</taxon>
        <taxon>Spinactinospora</taxon>
    </lineage>
</organism>
<dbReference type="PANTHER" id="PTHR34218">
    <property type="entry name" value="PEPTIDASE S45 PENICILLIN AMIDASE"/>
    <property type="match status" value="1"/>
</dbReference>
<dbReference type="SUPFAM" id="SSF56235">
    <property type="entry name" value="N-terminal nucleophile aminohydrolases (Ntn hydrolases)"/>
    <property type="match status" value="1"/>
</dbReference>
<dbReference type="Gene3D" id="2.30.120.10">
    <property type="match status" value="1"/>
</dbReference>
<keyword evidence="3" id="KW-0865">Zymogen</keyword>
<evidence type="ECO:0000256" key="2">
    <source>
        <dbReference type="ARBA" id="ARBA00022801"/>
    </source>
</evidence>
<comment type="similarity">
    <text evidence="1">Belongs to the peptidase S45 family.</text>
</comment>
<dbReference type="Gene3D" id="1.10.1400.10">
    <property type="match status" value="1"/>
</dbReference>